<dbReference type="PANTHER" id="PTHR28088">
    <property type="entry name" value="TRANSCRIPTIONAL ACTIVATOR HAA1-RELATED"/>
    <property type="match status" value="1"/>
</dbReference>
<dbReference type="GO" id="GO:0000978">
    <property type="term" value="F:RNA polymerase II cis-regulatory region sequence-specific DNA binding"/>
    <property type="evidence" value="ECO:0007669"/>
    <property type="project" value="TreeGrafter"/>
</dbReference>
<dbReference type="InterPro" id="IPR001083">
    <property type="entry name" value="Cu_fist_DNA-bd_dom"/>
</dbReference>
<keyword evidence="11" id="KW-1185">Reference proteome</keyword>
<dbReference type="InterPro" id="IPR051763">
    <property type="entry name" value="Copper_Homeo_Regul"/>
</dbReference>
<dbReference type="PROSITE" id="PS50073">
    <property type="entry name" value="COPPER_FIST_2"/>
    <property type="match status" value="1"/>
</dbReference>
<evidence type="ECO:0000256" key="4">
    <source>
        <dbReference type="ARBA" id="ARBA00023008"/>
    </source>
</evidence>
<dbReference type="GO" id="GO:0006878">
    <property type="term" value="P:intracellular copper ion homeostasis"/>
    <property type="evidence" value="ECO:0007669"/>
    <property type="project" value="TreeGrafter"/>
</dbReference>
<evidence type="ECO:0000256" key="2">
    <source>
        <dbReference type="ARBA" id="ARBA00022723"/>
    </source>
</evidence>
<dbReference type="Pfam" id="PF00649">
    <property type="entry name" value="Copper-fist"/>
    <property type="match status" value="1"/>
</dbReference>
<comment type="caution">
    <text evidence="10">The sequence shown here is derived from an EMBL/GenBank/DDBJ whole genome shotgun (WGS) entry which is preliminary data.</text>
</comment>
<sequence>MVFVNSKKFACEACIKGHRSSTCSHTDRPLFEVKKKGRPVSQCEKCRELRQSKKVHSKCNCDQKQQKAPKPKNAPGQKPPRFVPIAPALPNGIKDVIRVAPAASSSPRQRVDTLLNPCSCKSPAWECKCRGPTISISSATGLTTLAQAAQLCCAVDSNDVFPRITRPASPAYSHKRTKRSHDTPGPELPPFLFDASPFPADTTPECGFMPPMKEIASLAGSGCTCGVECNCPGCVEHRGTEYADTEHQDCAHDSCGTCVDNQHGTGLPDSSYSLDPRYTSSRMINQFFARAASLPSPPTNRKMGIGIELDPGNVIVYPTAAMETKERGVPFGLIAIPKLECCGGRCGCPTGDCSCRKSCDGCCTDHLHPDSAEASAATHAEHSSTFRVITAPVQSCCSNK</sequence>
<dbReference type="OrthoDB" id="5600085at2759"/>
<dbReference type="InterPro" id="IPR036395">
    <property type="entry name" value="Cu_fist_DNA-bd_dom_sf"/>
</dbReference>
<dbReference type="GO" id="GO:0006879">
    <property type="term" value="P:intracellular iron ion homeostasis"/>
    <property type="evidence" value="ECO:0007669"/>
    <property type="project" value="TreeGrafter"/>
</dbReference>
<dbReference type="FunFam" id="3.90.430.10:FF:000001">
    <property type="entry name" value="Copper fist DNA-binding protein"/>
    <property type="match status" value="1"/>
</dbReference>
<dbReference type="GO" id="GO:0005507">
    <property type="term" value="F:copper ion binding"/>
    <property type="evidence" value="ECO:0007669"/>
    <property type="project" value="InterPro"/>
</dbReference>
<reference evidence="10" key="1">
    <citation type="submission" date="2022-08" db="EMBL/GenBank/DDBJ databases">
        <title>A Global Phylogenomic Analysis of the Shiitake Genus Lentinula.</title>
        <authorList>
            <consortium name="DOE Joint Genome Institute"/>
            <person name="Sierra-Patev S."/>
            <person name="Min B."/>
            <person name="Naranjo-Ortiz M."/>
            <person name="Looney B."/>
            <person name="Konkel Z."/>
            <person name="Slot J.C."/>
            <person name="Sakamoto Y."/>
            <person name="Steenwyk J.L."/>
            <person name="Rokas A."/>
            <person name="Carro J."/>
            <person name="Camarero S."/>
            <person name="Ferreira P."/>
            <person name="Molpeceres G."/>
            <person name="Ruiz-Duenas F.J."/>
            <person name="Serrano A."/>
            <person name="Henrissat B."/>
            <person name="Drula E."/>
            <person name="Hughes K.W."/>
            <person name="Mata J.L."/>
            <person name="Ishikawa N.K."/>
            <person name="Vargas-Isla R."/>
            <person name="Ushijima S."/>
            <person name="Smith C.A."/>
            <person name="Ahrendt S."/>
            <person name="Andreopoulos W."/>
            <person name="He G."/>
            <person name="Labutti K."/>
            <person name="Lipzen A."/>
            <person name="Ng V."/>
            <person name="Riley R."/>
            <person name="Sandor L."/>
            <person name="Barry K."/>
            <person name="Martinez A.T."/>
            <person name="Xiao Y."/>
            <person name="Gibbons J.G."/>
            <person name="Terashima K."/>
            <person name="Grigoriev I.V."/>
            <person name="Hibbett D.S."/>
        </authorList>
    </citation>
    <scope>NUCLEOTIDE SEQUENCE</scope>
    <source>
        <strain evidence="10">JLM2183</strain>
    </source>
</reference>
<dbReference type="PRINTS" id="PR00617">
    <property type="entry name" value="COPPERFIST"/>
</dbReference>
<dbReference type="GO" id="GO:0000981">
    <property type="term" value="F:DNA-binding transcription factor activity, RNA polymerase II-specific"/>
    <property type="evidence" value="ECO:0007669"/>
    <property type="project" value="TreeGrafter"/>
</dbReference>
<dbReference type="Gene3D" id="3.90.430.10">
    <property type="entry name" value="Copper fist DNA-binding domain"/>
    <property type="match status" value="1"/>
</dbReference>
<evidence type="ECO:0000256" key="6">
    <source>
        <dbReference type="ARBA" id="ARBA00023163"/>
    </source>
</evidence>
<keyword evidence="7" id="KW-0539">Nucleus</keyword>
<keyword evidence="4" id="KW-0186">Copper</keyword>
<feature type="compositionally biased region" description="Low complexity" evidence="8">
    <location>
        <begin position="66"/>
        <end position="76"/>
    </location>
</feature>
<keyword evidence="3" id="KW-0862">Zinc</keyword>
<protein>
    <recommendedName>
        <fullName evidence="9">Copper-fist domain-containing protein</fullName>
    </recommendedName>
</protein>
<feature type="region of interest" description="Disordered" evidence="8">
    <location>
        <begin position="60"/>
        <end position="84"/>
    </location>
</feature>
<evidence type="ECO:0000256" key="1">
    <source>
        <dbReference type="ARBA" id="ARBA00004123"/>
    </source>
</evidence>
<keyword evidence="5" id="KW-0805">Transcription regulation</keyword>
<feature type="domain" description="Copper-fist" evidence="9">
    <location>
        <begin position="1"/>
        <end position="40"/>
    </location>
</feature>
<evidence type="ECO:0000256" key="7">
    <source>
        <dbReference type="ARBA" id="ARBA00023242"/>
    </source>
</evidence>
<dbReference type="Proteomes" id="UP001150266">
    <property type="component" value="Unassembled WGS sequence"/>
</dbReference>
<evidence type="ECO:0000313" key="11">
    <source>
        <dbReference type="Proteomes" id="UP001150266"/>
    </source>
</evidence>
<evidence type="ECO:0000256" key="3">
    <source>
        <dbReference type="ARBA" id="ARBA00022833"/>
    </source>
</evidence>
<dbReference type="AlphaFoldDB" id="A0A9W9DTB9"/>
<evidence type="ECO:0000259" key="9">
    <source>
        <dbReference type="PROSITE" id="PS50073"/>
    </source>
</evidence>
<dbReference type="SUPFAM" id="SSF57879">
    <property type="entry name" value="Zinc domain conserved in yeast copper-regulated transcription factors"/>
    <property type="match status" value="1"/>
</dbReference>
<dbReference type="GO" id="GO:0005634">
    <property type="term" value="C:nucleus"/>
    <property type="evidence" value="ECO:0007669"/>
    <property type="project" value="UniProtKB-SubCell"/>
</dbReference>
<dbReference type="SMART" id="SM00412">
    <property type="entry name" value="Cu_FIST"/>
    <property type="match status" value="1"/>
</dbReference>
<dbReference type="EMBL" id="JAOTPV010000003">
    <property type="protein sequence ID" value="KAJ4485490.1"/>
    <property type="molecule type" value="Genomic_DNA"/>
</dbReference>
<organism evidence="10 11">
    <name type="scientific">Lentinula aciculospora</name>
    <dbReference type="NCBI Taxonomy" id="153920"/>
    <lineage>
        <taxon>Eukaryota</taxon>
        <taxon>Fungi</taxon>
        <taxon>Dikarya</taxon>
        <taxon>Basidiomycota</taxon>
        <taxon>Agaricomycotina</taxon>
        <taxon>Agaricomycetes</taxon>
        <taxon>Agaricomycetidae</taxon>
        <taxon>Agaricales</taxon>
        <taxon>Marasmiineae</taxon>
        <taxon>Omphalotaceae</taxon>
        <taxon>Lentinula</taxon>
    </lineage>
</organism>
<dbReference type="PANTHER" id="PTHR28088:SF5">
    <property type="entry name" value="TRANSCRIPTIONAL ACTIVATOR HAA1-RELATED"/>
    <property type="match status" value="1"/>
</dbReference>
<name>A0A9W9DTB9_9AGAR</name>
<comment type="subcellular location">
    <subcellularLocation>
        <location evidence="1">Nucleus</location>
    </subcellularLocation>
</comment>
<keyword evidence="2" id="KW-0479">Metal-binding</keyword>
<evidence type="ECO:0000313" key="10">
    <source>
        <dbReference type="EMBL" id="KAJ4485490.1"/>
    </source>
</evidence>
<proteinExistence type="predicted"/>
<evidence type="ECO:0000256" key="8">
    <source>
        <dbReference type="SAM" id="MobiDB-lite"/>
    </source>
</evidence>
<dbReference type="SMART" id="SM01090">
    <property type="entry name" value="Copper-fist"/>
    <property type="match status" value="1"/>
</dbReference>
<keyword evidence="6" id="KW-0804">Transcription</keyword>
<dbReference type="GO" id="GO:0045944">
    <property type="term" value="P:positive regulation of transcription by RNA polymerase II"/>
    <property type="evidence" value="ECO:0007669"/>
    <property type="project" value="TreeGrafter"/>
</dbReference>
<evidence type="ECO:0000256" key="5">
    <source>
        <dbReference type="ARBA" id="ARBA00023015"/>
    </source>
</evidence>
<gene>
    <name evidence="10" type="ORF">J3R30DRAFT_1364453</name>
</gene>
<accession>A0A9W9DTB9</accession>